<evidence type="ECO:0000256" key="4">
    <source>
        <dbReference type="ARBA" id="ARBA00022777"/>
    </source>
</evidence>
<evidence type="ECO:0000256" key="1">
    <source>
        <dbReference type="ARBA" id="ARBA00022527"/>
    </source>
</evidence>
<accession>A0ABY2UDE7</accession>
<keyword evidence="2" id="KW-0808">Transferase</keyword>
<evidence type="ECO:0000313" key="9">
    <source>
        <dbReference type="EMBL" id="TLM74382.1"/>
    </source>
</evidence>
<dbReference type="InterPro" id="IPR036457">
    <property type="entry name" value="PPM-type-like_dom_sf"/>
</dbReference>
<keyword evidence="5" id="KW-0067">ATP-binding</keyword>
<reference evidence="9 10" key="1">
    <citation type="submission" date="2019-05" db="EMBL/GenBank/DDBJ databases">
        <title>Microbulbifer harenosus sp. nov., an alginate-degrading bacterium isolated from coastal sand.</title>
        <authorList>
            <person name="Huang H."/>
            <person name="Mo K."/>
            <person name="Bao S."/>
        </authorList>
    </citation>
    <scope>NUCLEOTIDE SEQUENCE [LARGE SCALE GENOMIC DNA]</scope>
    <source>
        <strain evidence="9 10">HB161719</strain>
    </source>
</reference>
<dbReference type="EMBL" id="VANI01000022">
    <property type="protein sequence ID" value="TLM74382.1"/>
    <property type="molecule type" value="Genomic_DNA"/>
</dbReference>
<dbReference type="Proteomes" id="UP000306791">
    <property type="component" value="Unassembled WGS sequence"/>
</dbReference>
<dbReference type="InterPro" id="IPR000719">
    <property type="entry name" value="Prot_kinase_dom"/>
</dbReference>
<comment type="caution">
    <text evidence="9">The sequence shown here is derived from an EMBL/GenBank/DDBJ whole genome shotgun (WGS) entry which is preliminary data.</text>
</comment>
<organism evidence="9 10">
    <name type="scientific">Microbulbifer harenosus</name>
    <dbReference type="NCBI Taxonomy" id="2576840"/>
    <lineage>
        <taxon>Bacteria</taxon>
        <taxon>Pseudomonadati</taxon>
        <taxon>Pseudomonadota</taxon>
        <taxon>Gammaproteobacteria</taxon>
        <taxon>Cellvibrionales</taxon>
        <taxon>Microbulbiferaceae</taxon>
        <taxon>Microbulbifer</taxon>
    </lineage>
</organism>
<dbReference type="Gene3D" id="3.30.200.20">
    <property type="entry name" value="Phosphorylase Kinase, domain 1"/>
    <property type="match status" value="1"/>
</dbReference>
<evidence type="ECO:0000256" key="3">
    <source>
        <dbReference type="ARBA" id="ARBA00022741"/>
    </source>
</evidence>
<dbReference type="Pfam" id="PF13672">
    <property type="entry name" value="PP2C_2"/>
    <property type="match status" value="1"/>
</dbReference>
<feature type="domain" description="Protein kinase" evidence="7">
    <location>
        <begin position="282"/>
        <end position="564"/>
    </location>
</feature>
<dbReference type="Gene3D" id="3.60.40.10">
    <property type="entry name" value="PPM-type phosphatase domain"/>
    <property type="match status" value="1"/>
</dbReference>
<evidence type="ECO:0000259" key="8">
    <source>
        <dbReference type="PROSITE" id="PS51746"/>
    </source>
</evidence>
<dbReference type="SMART" id="SM00332">
    <property type="entry name" value="PP2Cc"/>
    <property type="match status" value="1"/>
</dbReference>
<dbReference type="CDD" id="cd00143">
    <property type="entry name" value="PP2Cc"/>
    <property type="match status" value="1"/>
</dbReference>
<protein>
    <submittedName>
        <fullName evidence="9">Bifunctional protein-serine/threonine kinase/phosphatase</fullName>
    </submittedName>
</protein>
<feature type="transmembrane region" description="Helical" evidence="6">
    <location>
        <begin position="564"/>
        <end position="584"/>
    </location>
</feature>
<keyword evidence="6" id="KW-1133">Transmembrane helix</keyword>
<dbReference type="SUPFAM" id="SSF56112">
    <property type="entry name" value="Protein kinase-like (PK-like)"/>
    <property type="match status" value="1"/>
</dbReference>
<gene>
    <name evidence="9" type="ORF">FDY93_17985</name>
</gene>
<dbReference type="PROSITE" id="PS50011">
    <property type="entry name" value="PROTEIN_KINASE_DOM"/>
    <property type="match status" value="1"/>
</dbReference>
<evidence type="ECO:0000313" key="10">
    <source>
        <dbReference type="Proteomes" id="UP000306791"/>
    </source>
</evidence>
<dbReference type="SMART" id="SM00220">
    <property type="entry name" value="S_TKc"/>
    <property type="match status" value="1"/>
</dbReference>
<dbReference type="CDD" id="cd14014">
    <property type="entry name" value="STKc_PknB_like"/>
    <property type="match status" value="1"/>
</dbReference>
<dbReference type="Gene3D" id="1.10.510.10">
    <property type="entry name" value="Transferase(Phosphotransferase) domain 1"/>
    <property type="match status" value="1"/>
</dbReference>
<dbReference type="SMART" id="SM00331">
    <property type="entry name" value="PP2C_SIG"/>
    <property type="match status" value="1"/>
</dbReference>
<dbReference type="InterPro" id="IPR001932">
    <property type="entry name" value="PPM-type_phosphatase-like_dom"/>
</dbReference>
<dbReference type="Pfam" id="PF00069">
    <property type="entry name" value="Pkinase"/>
    <property type="match status" value="1"/>
</dbReference>
<sequence>MQGAKPAPSKDSGGSAPLLESGLATLAGRKPDNEDAAIFHWPDDPHLREYLGAVAAVADGVSSAEAGAHASKTATRQFVSDYFNVPDTWPVARAGEKALTSINSKLYRLSHAFTQQEKGYLCTFSALVIKSRTAHYFHVGDSRIYHMRGAELRQASRDHTVILGRQRQMLVRALGMDTALQVDYGRIDLAPGDRLLLTSDGVHDFLPEETLRGILSAPDASAQHMANALVQQALLAGSDDNLSAVVLEIIALPATTLDEYSRQLTRLPFPPPLEPGMRLDGFLVERELYASPRSQLYLVRDTASGEQLVMKTPSANYADDLHYIDRFVQEEWVGLRIQHPRVARVLRQQRPRTALYYLMEYIQGETLAQWMQHNRFPKPTRAFRLLQEIAAGLQAFHDQETVHQDLRPANILIDRDDHARIVDFGSVYIAGSAEIFRPLQHSSALGTASYSDPHTLLGRNTGIRGDLYALATIAYELFTGQLPYGEEINDCRARGDYERLRYRDARQFNPVIPLWFDRALARGCAIDLEQRYHTLDDFMADLANPNPRYLRDDPSDLHHQHASLFWKLLCALWGVTLLALLALFSSP</sequence>
<dbReference type="PROSITE" id="PS51746">
    <property type="entry name" value="PPM_2"/>
    <property type="match status" value="1"/>
</dbReference>
<keyword evidence="3" id="KW-0547">Nucleotide-binding</keyword>
<feature type="domain" description="PPM-type phosphatase" evidence="8">
    <location>
        <begin position="20"/>
        <end position="249"/>
    </location>
</feature>
<keyword evidence="4 9" id="KW-0418">Kinase</keyword>
<proteinExistence type="predicted"/>
<keyword evidence="1" id="KW-0723">Serine/threonine-protein kinase</keyword>
<dbReference type="PANTHER" id="PTHR24351">
    <property type="entry name" value="RIBOSOMAL PROTEIN S6 KINASE"/>
    <property type="match status" value="1"/>
</dbReference>
<keyword evidence="6" id="KW-0472">Membrane</keyword>
<evidence type="ECO:0000256" key="6">
    <source>
        <dbReference type="SAM" id="Phobius"/>
    </source>
</evidence>
<name>A0ABY2UDE7_9GAMM</name>
<dbReference type="GO" id="GO:0016301">
    <property type="term" value="F:kinase activity"/>
    <property type="evidence" value="ECO:0007669"/>
    <property type="project" value="UniProtKB-KW"/>
</dbReference>
<evidence type="ECO:0000256" key="2">
    <source>
        <dbReference type="ARBA" id="ARBA00022679"/>
    </source>
</evidence>
<dbReference type="RefSeq" id="WP_138237168.1">
    <property type="nucleotide sequence ID" value="NZ_CP185860.1"/>
</dbReference>
<keyword evidence="10" id="KW-1185">Reference proteome</keyword>
<dbReference type="SUPFAM" id="SSF81606">
    <property type="entry name" value="PP2C-like"/>
    <property type="match status" value="1"/>
</dbReference>
<keyword evidence="6" id="KW-0812">Transmembrane</keyword>
<evidence type="ECO:0000259" key="7">
    <source>
        <dbReference type="PROSITE" id="PS50011"/>
    </source>
</evidence>
<dbReference type="InterPro" id="IPR011009">
    <property type="entry name" value="Kinase-like_dom_sf"/>
</dbReference>
<evidence type="ECO:0000256" key="5">
    <source>
        <dbReference type="ARBA" id="ARBA00022840"/>
    </source>
</evidence>